<dbReference type="GO" id="GO:0008111">
    <property type="term" value="F:alpha-methylacyl-CoA racemase activity"/>
    <property type="evidence" value="ECO:0007669"/>
    <property type="project" value="TreeGrafter"/>
</dbReference>
<organism evidence="3">
    <name type="scientific">Aceria tosichella</name>
    <name type="common">wheat curl mite</name>
    <dbReference type="NCBI Taxonomy" id="561515"/>
    <lineage>
        <taxon>Eukaryota</taxon>
        <taxon>Metazoa</taxon>
        <taxon>Ecdysozoa</taxon>
        <taxon>Arthropoda</taxon>
        <taxon>Chelicerata</taxon>
        <taxon>Arachnida</taxon>
        <taxon>Acari</taxon>
        <taxon>Acariformes</taxon>
        <taxon>Trombidiformes</taxon>
        <taxon>Prostigmata</taxon>
        <taxon>Eupodina</taxon>
        <taxon>Eriophyoidea</taxon>
        <taxon>Eriophyidae</taxon>
        <taxon>Eriophyinae</taxon>
        <taxon>Aceriini</taxon>
        <taxon>Aceria</taxon>
    </lineage>
</organism>
<dbReference type="PANTHER" id="PTHR48228:SF5">
    <property type="entry name" value="ALPHA-METHYLACYL-COA RACEMASE"/>
    <property type="match status" value="1"/>
</dbReference>
<dbReference type="InterPro" id="IPR044855">
    <property type="entry name" value="CoA-Trfase_III_dom3_sf"/>
</dbReference>
<dbReference type="Pfam" id="PF02515">
    <property type="entry name" value="CoA_transf_3"/>
    <property type="match status" value="1"/>
</dbReference>
<evidence type="ECO:0000256" key="2">
    <source>
        <dbReference type="SAM" id="MobiDB-lite"/>
    </source>
</evidence>
<dbReference type="SUPFAM" id="SSF89796">
    <property type="entry name" value="CoA-transferase family III (CaiB/BaiF)"/>
    <property type="match status" value="1"/>
</dbReference>
<protein>
    <submittedName>
        <fullName evidence="3">Alpha-methylacyl-CoA racemase</fullName>
    </submittedName>
</protein>
<feature type="region of interest" description="Disordered" evidence="2">
    <location>
        <begin position="319"/>
        <end position="347"/>
    </location>
</feature>
<dbReference type="InterPro" id="IPR003673">
    <property type="entry name" value="CoA-Trfase_fam_III"/>
</dbReference>
<evidence type="ECO:0000256" key="1">
    <source>
        <dbReference type="ARBA" id="ARBA00008383"/>
    </source>
</evidence>
<sequence>MALKGLKVIEIAGLAPAPFCGMIFSDFGANVIRIERPGQPPLDSLIRGKRTAAIDLKHDSGKGIFRKLCTNADILIEPFRPGVMERLGLGPDHLMSLNKGLIYARLSGFGQTGPYTKKAGHDINYLALSGVLSLFCSNSKPVPPINMLADFAGGGMTCALGILISLIERSRSGLGQVVDVSMVEGVRYVSTYLWHTQKPDVPARNFIWPKQGQKEANLLDGGAHFYTVYETKDKRWISVGAIEPQFYSALLEVLQLDEKEYPQFDLNRWPEFKTRLAEVFAKRTLDEWTRLFRDADACVEPIIEYHEAEKVAESLSRPYFNTDGTPKPAPLLSRTPGEPNMRDPQQNEHTAEILLEHGFTQDQIKQWSGEQVIDCQIESKL</sequence>
<dbReference type="EMBL" id="GGYP01002275">
    <property type="protein sequence ID" value="MDE47046.1"/>
    <property type="molecule type" value="Transcribed_RNA"/>
</dbReference>
<dbReference type="Gene3D" id="3.40.50.10540">
    <property type="entry name" value="Crotonobetainyl-coa:carnitine coa-transferase, domain 1"/>
    <property type="match status" value="1"/>
</dbReference>
<name>A0A6G1S960_9ACAR</name>
<dbReference type="PANTHER" id="PTHR48228">
    <property type="entry name" value="SUCCINYL-COA--D-CITRAMALATE COA-TRANSFERASE"/>
    <property type="match status" value="1"/>
</dbReference>
<dbReference type="InterPro" id="IPR023606">
    <property type="entry name" value="CoA-Trfase_III_dom_1_sf"/>
</dbReference>
<reference evidence="3" key="1">
    <citation type="submission" date="2018-10" db="EMBL/GenBank/DDBJ databases">
        <title>Transcriptome assembly of Aceria tosichella (Wheat curl mite) Type 2.</title>
        <authorList>
            <person name="Scully E.D."/>
            <person name="Geib S.M."/>
            <person name="Palmer N.A."/>
            <person name="Gupta A.K."/>
            <person name="Sarath G."/>
            <person name="Tatineni S."/>
        </authorList>
    </citation>
    <scope>NUCLEOTIDE SEQUENCE</scope>
    <source>
        <strain evidence="3">LincolnNE</strain>
    </source>
</reference>
<proteinExistence type="inferred from homology"/>
<evidence type="ECO:0000313" key="3">
    <source>
        <dbReference type="EMBL" id="MDE47046.1"/>
    </source>
</evidence>
<dbReference type="GO" id="GO:0005739">
    <property type="term" value="C:mitochondrion"/>
    <property type="evidence" value="ECO:0007669"/>
    <property type="project" value="TreeGrafter"/>
</dbReference>
<gene>
    <name evidence="3" type="primary">Amacr</name>
    <name evidence="3" type="ORF">g.8205</name>
</gene>
<comment type="similarity">
    <text evidence="1">Belongs to the CoA-transferase III family.</text>
</comment>
<dbReference type="Gene3D" id="3.30.1540.10">
    <property type="entry name" value="formyl-coa transferase, domain 3"/>
    <property type="match status" value="1"/>
</dbReference>
<dbReference type="AlphaFoldDB" id="A0A6G1S960"/>
<accession>A0A6G1S960</accession>
<dbReference type="GO" id="GO:0008206">
    <property type="term" value="P:bile acid metabolic process"/>
    <property type="evidence" value="ECO:0007669"/>
    <property type="project" value="TreeGrafter"/>
</dbReference>
<dbReference type="InterPro" id="IPR050509">
    <property type="entry name" value="CoA-transferase_III"/>
</dbReference>